<dbReference type="InterPro" id="IPR000639">
    <property type="entry name" value="Epox_hydrolase-like"/>
</dbReference>
<dbReference type="Pfam" id="PF00561">
    <property type="entry name" value="Abhydrolase_1"/>
    <property type="match status" value="1"/>
</dbReference>
<dbReference type="PRINTS" id="PR00412">
    <property type="entry name" value="EPOXHYDRLASE"/>
</dbReference>
<evidence type="ECO:0000256" key="1">
    <source>
        <dbReference type="ARBA" id="ARBA00022801"/>
    </source>
</evidence>
<dbReference type="GO" id="GO:0018785">
    <property type="term" value="F:haloacetate dehalogenase activity"/>
    <property type="evidence" value="ECO:0007669"/>
    <property type="project" value="UniProtKB-EC"/>
</dbReference>
<evidence type="ECO:0000313" key="3">
    <source>
        <dbReference type="EMBL" id="MDR7149677.1"/>
    </source>
</evidence>
<dbReference type="RefSeq" id="WP_310314120.1">
    <property type="nucleotide sequence ID" value="NZ_JAVDWU010000003.1"/>
</dbReference>
<dbReference type="Proteomes" id="UP001265700">
    <property type="component" value="Unassembled WGS sequence"/>
</dbReference>
<evidence type="ECO:0000313" key="4">
    <source>
        <dbReference type="Proteomes" id="UP001265700"/>
    </source>
</evidence>
<feature type="domain" description="AB hydrolase-1" evidence="2">
    <location>
        <begin position="32"/>
        <end position="156"/>
    </location>
</feature>
<dbReference type="PRINTS" id="PR00111">
    <property type="entry name" value="ABHYDROLASE"/>
</dbReference>
<dbReference type="InterPro" id="IPR029058">
    <property type="entry name" value="AB_hydrolase_fold"/>
</dbReference>
<dbReference type="EMBL" id="JAVDWU010000003">
    <property type="protein sequence ID" value="MDR7149677.1"/>
    <property type="molecule type" value="Genomic_DNA"/>
</dbReference>
<reference evidence="3 4" key="1">
    <citation type="submission" date="2023-07" db="EMBL/GenBank/DDBJ databases">
        <title>Sorghum-associated microbial communities from plants grown in Nebraska, USA.</title>
        <authorList>
            <person name="Schachtman D."/>
        </authorList>
    </citation>
    <scope>NUCLEOTIDE SEQUENCE [LARGE SCALE GENOMIC DNA]</scope>
    <source>
        <strain evidence="3 4">4249</strain>
    </source>
</reference>
<dbReference type="InterPro" id="IPR000073">
    <property type="entry name" value="AB_hydrolase_1"/>
</dbReference>
<name>A0ABU1WKW6_9BURK</name>
<protein>
    <submittedName>
        <fullName evidence="3">Haloacetate dehalogenase</fullName>
        <ecNumber evidence="3">3.8.1.3</ecNumber>
    </submittedName>
</protein>
<dbReference type="EC" id="3.8.1.3" evidence="3"/>
<dbReference type="Gene3D" id="3.40.50.1820">
    <property type="entry name" value="alpha/beta hydrolase"/>
    <property type="match status" value="1"/>
</dbReference>
<dbReference type="PANTHER" id="PTHR43329">
    <property type="entry name" value="EPOXIDE HYDROLASE"/>
    <property type="match status" value="1"/>
</dbReference>
<comment type="caution">
    <text evidence="3">The sequence shown here is derived from an EMBL/GenBank/DDBJ whole genome shotgun (WGS) entry which is preliminary data.</text>
</comment>
<organism evidence="3 4">
    <name type="scientific">Hydrogenophaga palleronii</name>
    <dbReference type="NCBI Taxonomy" id="65655"/>
    <lineage>
        <taxon>Bacteria</taxon>
        <taxon>Pseudomonadati</taxon>
        <taxon>Pseudomonadota</taxon>
        <taxon>Betaproteobacteria</taxon>
        <taxon>Burkholderiales</taxon>
        <taxon>Comamonadaceae</taxon>
        <taxon>Hydrogenophaga</taxon>
    </lineage>
</organism>
<proteinExistence type="predicted"/>
<dbReference type="SUPFAM" id="SSF53474">
    <property type="entry name" value="alpha/beta-Hydrolases"/>
    <property type="match status" value="1"/>
</dbReference>
<keyword evidence="1 3" id="KW-0378">Hydrolase</keyword>
<accession>A0ABU1WKW6</accession>
<sequence length="312" mass="34688">METDWFDGFERLTVLTAGEQTTVRVGGRADGPPLVLLHGFPQTHVMWHRVARLLAADYRLVLPDMRGYGDSSHAPGLPDHSNYSKRAMAQDVVEVANALGIDDFFLCGHDRGGRVAHRLALDHPARVRKLCLIDIAPTLDMYEHTDMAFARAYYHWFHLIQPAPLPELMIGGNARAYLYTKLGGWGSAPAADSAAAARLPHIEPQALAEYERCFCRAESIHSACEDYRASAGIDLEHDRASRSRGERIACETLVLWGERGVVHRLCEPLALWQARCSALVTGHALPAGHFIPEELPELTAEALRAFIRNENR</sequence>
<keyword evidence="4" id="KW-1185">Reference proteome</keyword>
<gene>
    <name evidence="3" type="ORF">J2W49_001632</name>
</gene>
<evidence type="ECO:0000259" key="2">
    <source>
        <dbReference type="Pfam" id="PF00561"/>
    </source>
</evidence>